<sequence>MLETPRKKVKRQRRAKFNAFPLKSIKRPNAETRRKYNENSTRSPLLRLPSELRNRIYDYVFAGESKTSQFFINRTVLINYQPWEHKWRQKNKVRFKEVKEGGFHSTILPRGTNPLVTGSSTPNNNLPTTPPSQLFRVCKQLFHETSILSCRLVTALCFENEYVMNRYLKEGRISLEQRQAIRVLFCHTMPCKTTLKKFSGLKEVIMWTGPKGFGQLGGLARHRLK</sequence>
<dbReference type="Proteomes" id="UP000316270">
    <property type="component" value="Chromosome 18"/>
</dbReference>
<dbReference type="PANTHER" id="PTHR38790:SF4">
    <property type="entry name" value="2EXR DOMAIN-CONTAINING PROTEIN"/>
    <property type="match status" value="1"/>
</dbReference>
<protein>
    <submittedName>
        <fullName evidence="1">Uncharacterized protein</fullName>
    </submittedName>
</protein>
<evidence type="ECO:0000313" key="2">
    <source>
        <dbReference type="Proteomes" id="UP000316270"/>
    </source>
</evidence>
<proteinExistence type="predicted"/>
<dbReference type="AlphaFoldDB" id="A0A517LQ63"/>
<accession>A0A517LQ63</accession>
<dbReference type="OrthoDB" id="5413827at2759"/>
<reference evidence="1 2" key="1">
    <citation type="submission" date="2019-07" db="EMBL/GenBank/DDBJ databases">
        <title>Finished genome of Venturia effusa.</title>
        <authorList>
            <person name="Young C.A."/>
            <person name="Cox M.P."/>
            <person name="Ganley A.R.D."/>
            <person name="David W.J."/>
        </authorList>
    </citation>
    <scope>NUCLEOTIDE SEQUENCE [LARGE SCALE GENOMIC DNA]</scope>
    <source>
        <strain evidence="2">albino</strain>
    </source>
</reference>
<gene>
    <name evidence="1" type="ORF">FKW77_005374</name>
</gene>
<dbReference type="PANTHER" id="PTHR38790">
    <property type="entry name" value="2EXR DOMAIN-CONTAINING PROTEIN-RELATED"/>
    <property type="match status" value="1"/>
</dbReference>
<name>A0A517LQ63_9PEZI</name>
<evidence type="ECO:0000313" key="1">
    <source>
        <dbReference type="EMBL" id="QDS77782.1"/>
    </source>
</evidence>
<keyword evidence="2" id="KW-1185">Reference proteome</keyword>
<organism evidence="1 2">
    <name type="scientific">Venturia effusa</name>
    <dbReference type="NCBI Taxonomy" id="50376"/>
    <lineage>
        <taxon>Eukaryota</taxon>
        <taxon>Fungi</taxon>
        <taxon>Dikarya</taxon>
        <taxon>Ascomycota</taxon>
        <taxon>Pezizomycotina</taxon>
        <taxon>Dothideomycetes</taxon>
        <taxon>Pleosporomycetidae</taxon>
        <taxon>Venturiales</taxon>
        <taxon>Venturiaceae</taxon>
        <taxon>Venturia</taxon>
    </lineage>
</organism>
<dbReference type="EMBL" id="CP042202">
    <property type="protein sequence ID" value="QDS77782.1"/>
    <property type="molecule type" value="Genomic_DNA"/>
</dbReference>